<dbReference type="Pfam" id="PF13637">
    <property type="entry name" value="Ank_4"/>
    <property type="match status" value="1"/>
</dbReference>
<dbReference type="SMART" id="SM00248">
    <property type="entry name" value="ANK"/>
    <property type="match status" value="6"/>
</dbReference>
<dbReference type="PANTHER" id="PTHR24201">
    <property type="entry name" value="ANK_REP_REGION DOMAIN-CONTAINING PROTEIN"/>
    <property type="match status" value="1"/>
</dbReference>
<name>A0A5B8MVI5_9CHLO</name>
<evidence type="ECO:0000256" key="2">
    <source>
        <dbReference type="ARBA" id="ARBA00023043"/>
    </source>
</evidence>
<gene>
    <name evidence="4" type="ORF">A3770_14p73260</name>
</gene>
<dbReference type="SUPFAM" id="SSF48403">
    <property type="entry name" value="Ankyrin repeat"/>
    <property type="match status" value="1"/>
</dbReference>
<evidence type="ECO:0000313" key="4">
    <source>
        <dbReference type="EMBL" id="QDZ24808.1"/>
    </source>
</evidence>
<organism evidence="4 5">
    <name type="scientific">Chloropicon primus</name>
    <dbReference type="NCBI Taxonomy" id="1764295"/>
    <lineage>
        <taxon>Eukaryota</taxon>
        <taxon>Viridiplantae</taxon>
        <taxon>Chlorophyta</taxon>
        <taxon>Chloropicophyceae</taxon>
        <taxon>Chloropicales</taxon>
        <taxon>Chloropicaceae</taxon>
        <taxon>Chloropicon</taxon>
    </lineage>
</organism>
<dbReference type="PROSITE" id="PS50088">
    <property type="entry name" value="ANK_REPEAT"/>
    <property type="match status" value="4"/>
</dbReference>
<dbReference type="Gene3D" id="1.25.40.20">
    <property type="entry name" value="Ankyrin repeat-containing domain"/>
    <property type="match status" value="2"/>
</dbReference>
<dbReference type="InterPro" id="IPR002110">
    <property type="entry name" value="Ankyrin_rpt"/>
</dbReference>
<dbReference type="EMBL" id="CP031047">
    <property type="protein sequence ID" value="QDZ24808.1"/>
    <property type="molecule type" value="Genomic_DNA"/>
</dbReference>
<protein>
    <submittedName>
        <fullName evidence="4">Ankyrin repeat domain-containing protein</fullName>
    </submittedName>
</protein>
<evidence type="ECO:0000256" key="1">
    <source>
        <dbReference type="ARBA" id="ARBA00022737"/>
    </source>
</evidence>
<sequence length="275" mass="29757">MFDMPDHLEKMVKVGVSYALEAAHESVDRCSYDCLRVLLKFGNIELDSGLDGDDEWTLVLRAVINDHPNCLRILLEHGADPNVQIDGLSPIHEAAERGHVECLRLLVAYGAEKDSLLESGDMTPLQFCVRGGHIECLRFLLDVGASPDIANVDGTTPIIYAAAENQVECLRMLLESGADKDRANGAGLTPVQHARDHGHARCLKLLLEAGATLPGALTGALTAPEPPRLQRGLEGGLPPPWLLGLGVDKDGPLFDFDSGDWKCATYHAANLKIEK</sequence>
<dbReference type="AlphaFoldDB" id="A0A5B8MVI5"/>
<keyword evidence="1" id="KW-0677">Repeat</keyword>
<dbReference type="OrthoDB" id="194358at2759"/>
<feature type="repeat" description="ANK" evidence="3">
    <location>
        <begin position="186"/>
        <end position="213"/>
    </location>
</feature>
<dbReference type="Pfam" id="PF12796">
    <property type="entry name" value="Ank_2"/>
    <property type="match status" value="2"/>
</dbReference>
<dbReference type="InterPro" id="IPR036770">
    <property type="entry name" value="Ankyrin_rpt-contain_sf"/>
</dbReference>
<proteinExistence type="predicted"/>
<dbReference type="Proteomes" id="UP000316726">
    <property type="component" value="Chromosome 14"/>
</dbReference>
<evidence type="ECO:0000313" key="5">
    <source>
        <dbReference type="Proteomes" id="UP000316726"/>
    </source>
</evidence>
<accession>A0A5B8MVI5</accession>
<keyword evidence="5" id="KW-1185">Reference proteome</keyword>
<reference evidence="4 5" key="1">
    <citation type="submission" date="2018-07" db="EMBL/GenBank/DDBJ databases">
        <title>The complete nuclear genome of the prasinophyte Chloropicon primus (CCMP1205).</title>
        <authorList>
            <person name="Pombert J.-F."/>
            <person name="Otis C."/>
            <person name="Turmel M."/>
            <person name="Lemieux C."/>
        </authorList>
    </citation>
    <scope>NUCLEOTIDE SEQUENCE [LARGE SCALE GENOMIC DNA]</scope>
    <source>
        <strain evidence="4 5">CCMP1205</strain>
    </source>
</reference>
<dbReference type="STRING" id="1764295.A0A5B8MVI5"/>
<dbReference type="InterPro" id="IPR050776">
    <property type="entry name" value="Ank_Repeat/CDKN_Inhibitor"/>
</dbReference>
<keyword evidence="2 3" id="KW-0040">ANK repeat</keyword>
<feature type="repeat" description="ANK" evidence="3">
    <location>
        <begin position="86"/>
        <end position="118"/>
    </location>
</feature>
<feature type="repeat" description="ANK" evidence="3">
    <location>
        <begin position="120"/>
        <end position="152"/>
    </location>
</feature>
<feature type="repeat" description="ANK" evidence="3">
    <location>
        <begin position="153"/>
        <end position="185"/>
    </location>
</feature>
<dbReference type="PRINTS" id="PR01415">
    <property type="entry name" value="ANKYRIN"/>
</dbReference>
<dbReference type="PROSITE" id="PS50297">
    <property type="entry name" value="ANK_REP_REGION"/>
    <property type="match status" value="4"/>
</dbReference>
<evidence type="ECO:0000256" key="3">
    <source>
        <dbReference type="PROSITE-ProRule" id="PRU00023"/>
    </source>
</evidence>